<keyword evidence="3" id="KW-0645">Protease</keyword>
<dbReference type="AlphaFoldDB" id="A0A5B7IEC2"/>
<dbReference type="GO" id="GO:0016020">
    <property type="term" value="C:membrane"/>
    <property type="evidence" value="ECO:0007669"/>
    <property type="project" value="TreeGrafter"/>
</dbReference>
<dbReference type="GO" id="GO:0043171">
    <property type="term" value="P:peptide catabolic process"/>
    <property type="evidence" value="ECO:0007669"/>
    <property type="project" value="TreeGrafter"/>
</dbReference>
<dbReference type="InterPro" id="IPR050344">
    <property type="entry name" value="Peptidase_M1_aminopeptidases"/>
</dbReference>
<organism evidence="3 4">
    <name type="scientific">Portunus trituberculatus</name>
    <name type="common">Swimming crab</name>
    <name type="synonym">Neptunus trituberculatus</name>
    <dbReference type="NCBI Taxonomy" id="210409"/>
    <lineage>
        <taxon>Eukaryota</taxon>
        <taxon>Metazoa</taxon>
        <taxon>Ecdysozoa</taxon>
        <taxon>Arthropoda</taxon>
        <taxon>Crustacea</taxon>
        <taxon>Multicrustacea</taxon>
        <taxon>Malacostraca</taxon>
        <taxon>Eumalacostraca</taxon>
        <taxon>Eucarida</taxon>
        <taxon>Decapoda</taxon>
        <taxon>Pleocyemata</taxon>
        <taxon>Brachyura</taxon>
        <taxon>Eubrachyura</taxon>
        <taxon>Portunoidea</taxon>
        <taxon>Portunidae</taxon>
        <taxon>Portuninae</taxon>
        <taxon>Portunus</taxon>
    </lineage>
</organism>
<dbReference type="GO" id="GO:0008270">
    <property type="term" value="F:zinc ion binding"/>
    <property type="evidence" value="ECO:0007669"/>
    <property type="project" value="TreeGrafter"/>
</dbReference>
<dbReference type="GO" id="GO:0006508">
    <property type="term" value="P:proteolysis"/>
    <property type="evidence" value="ECO:0007669"/>
    <property type="project" value="TreeGrafter"/>
</dbReference>
<evidence type="ECO:0000259" key="2">
    <source>
        <dbReference type="Pfam" id="PF11838"/>
    </source>
</evidence>
<dbReference type="Pfam" id="PF11838">
    <property type="entry name" value="ERAP1_C"/>
    <property type="match status" value="1"/>
</dbReference>
<comment type="caution">
    <text evidence="3">The sequence shown here is derived from an EMBL/GenBank/DDBJ whole genome shotgun (WGS) entry which is preliminary data.</text>
</comment>
<proteinExistence type="inferred from homology"/>
<dbReference type="GO" id="GO:0005737">
    <property type="term" value="C:cytoplasm"/>
    <property type="evidence" value="ECO:0007669"/>
    <property type="project" value="TreeGrafter"/>
</dbReference>
<reference evidence="3 4" key="1">
    <citation type="submission" date="2019-05" db="EMBL/GenBank/DDBJ databases">
        <title>Another draft genome of Portunus trituberculatus and its Hox gene families provides insights of decapod evolution.</title>
        <authorList>
            <person name="Jeong J.-H."/>
            <person name="Song I."/>
            <person name="Kim S."/>
            <person name="Choi T."/>
            <person name="Kim D."/>
            <person name="Ryu S."/>
            <person name="Kim W."/>
        </authorList>
    </citation>
    <scope>NUCLEOTIDE SEQUENCE [LARGE SCALE GENOMIC DNA]</scope>
    <source>
        <tissue evidence="3">Muscle</tissue>
    </source>
</reference>
<keyword evidence="3" id="KW-0378">Hydrolase</keyword>
<name>A0A5B7IEC2_PORTR</name>
<evidence type="ECO:0000313" key="3">
    <source>
        <dbReference type="EMBL" id="MPC82720.1"/>
    </source>
</evidence>
<protein>
    <submittedName>
        <fullName evidence="3">Aminopeptidase Ey</fullName>
    </submittedName>
</protein>
<gene>
    <name evidence="3" type="primary">ANPEP_0</name>
    <name evidence="3" type="ORF">E2C01_077402</name>
</gene>
<dbReference type="PANTHER" id="PTHR11533:SF294">
    <property type="entry name" value="THYROTROPIN-RELEASING HORMONE-DEGRADING ECTOENZYME"/>
    <property type="match status" value="1"/>
</dbReference>
<dbReference type="OrthoDB" id="510539at2759"/>
<evidence type="ECO:0000256" key="1">
    <source>
        <dbReference type="ARBA" id="ARBA00010136"/>
    </source>
</evidence>
<feature type="domain" description="ERAP1-like C-terminal" evidence="2">
    <location>
        <begin position="5"/>
        <end position="97"/>
    </location>
</feature>
<dbReference type="GO" id="GO:0005615">
    <property type="term" value="C:extracellular space"/>
    <property type="evidence" value="ECO:0007669"/>
    <property type="project" value="TreeGrafter"/>
</dbReference>
<dbReference type="Proteomes" id="UP000324222">
    <property type="component" value="Unassembled WGS sequence"/>
</dbReference>
<sequence length="126" mass="14502">MAFDDKSGIRKQDSQTVFSAVADNDMGRTLAWNYLRTNWKKIYDYFGGKAKARIVSSATSNFNTEQQLNEVMAFKEERGEQLSAASRMVERVVEKVKNNMAWMKNNHNVIAEWLQNEGYAIKVKNV</sequence>
<keyword evidence="3" id="KW-0031">Aminopeptidase</keyword>
<evidence type="ECO:0000313" key="4">
    <source>
        <dbReference type="Proteomes" id="UP000324222"/>
    </source>
</evidence>
<dbReference type="PANTHER" id="PTHR11533">
    <property type="entry name" value="PROTEASE M1 ZINC METALLOPROTEASE"/>
    <property type="match status" value="1"/>
</dbReference>
<dbReference type="GO" id="GO:0042277">
    <property type="term" value="F:peptide binding"/>
    <property type="evidence" value="ECO:0007669"/>
    <property type="project" value="TreeGrafter"/>
</dbReference>
<keyword evidence="4" id="KW-1185">Reference proteome</keyword>
<accession>A0A5B7IEC2</accession>
<dbReference type="EMBL" id="VSRR010060542">
    <property type="protein sequence ID" value="MPC82720.1"/>
    <property type="molecule type" value="Genomic_DNA"/>
</dbReference>
<dbReference type="GO" id="GO:0070006">
    <property type="term" value="F:metalloaminopeptidase activity"/>
    <property type="evidence" value="ECO:0007669"/>
    <property type="project" value="TreeGrafter"/>
</dbReference>
<dbReference type="Gene3D" id="1.25.50.20">
    <property type="match status" value="1"/>
</dbReference>
<dbReference type="InterPro" id="IPR024571">
    <property type="entry name" value="ERAP1-like_C_dom"/>
</dbReference>
<comment type="similarity">
    <text evidence="1">Belongs to the peptidase M1 family.</text>
</comment>